<evidence type="ECO:0000259" key="1">
    <source>
        <dbReference type="SMART" id="SM00986"/>
    </source>
</evidence>
<dbReference type="Proteomes" id="UP000033187">
    <property type="component" value="Chromosome 1"/>
</dbReference>
<dbReference type="PANTHER" id="PTHR42160">
    <property type="entry name" value="URACIL-DNA GLYCOSYLASE SUPERFAMILY PROTEIN"/>
    <property type="match status" value="1"/>
</dbReference>
<dbReference type="PANTHER" id="PTHR42160:SF1">
    <property type="entry name" value="URACIL-DNA GLYCOSYLASE SUPERFAMILY PROTEIN"/>
    <property type="match status" value="1"/>
</dbReference>
<dbReference type="KEGG" id="fil:BN1229_v1_2586"/>
<dbReference type="Gene3D" id="3.40.470.10">
    <property type="entry name" value="Uracil-DNA glycosylase-like domain"/>
    <property type="match status" value="1"/>
</dbReference>
<dbReference type="KEGG" id="fiy:BN1229_v1_3331"/>
<dbReference type="EMBL" id="LN829119">
    <property type="protein sequence ID" value="CPR21898.1"/>
    <property type="molecule type" value="Genomic_DNA"/>
</dbReference>
<dbReference type="SMART" id="SM00987">
    <property type="entry name" value="UreE_C"/>
    <property type="match status" value="1"/>
</dbReference>
<feature type="domain" description="Uracil-DNA glycosylase-like" evidence="1">
    <location>
        <begin position="49"/>
        <end position="212"/>
    </location>
</feature>
<gene>
    <name evidence="2" type="ORF">YBN1229_v1_3331</name>
</gene>
<organism evidence="2 3">
    <name type="scientific">Candidatus Filomicrobium marinum</name>
    <dbReference type="NCBI Taxonomy" id="1608628"/>
    <lineage>
        <taxon>Bacteria</taxon>
        <taxon>Pseudomonadati</taxon>
        <taxon>Pseudomonadota</taxon>
        <taxon>Alphaproteobacteria</taxon>
        <taxon>Hyphomicrobiales</taxon>
        <taxon>Hyphomicrobiaceae</taxon>
        <taxon>Filomicrobium</taxon>
    </lineage>
</organism>
<sequence>MSSIPPASAHRQAKNAASGLGRLLREISGCRVCVDTPTGQPLPHEPRPVLRVRSSARVGVFGQAPGLRAHDAGLPFKDPSGVRLREWMGVDEQEFYDEDRIAFVPMGFCFPGYNEKGSDLPPRRECARTWRARLIKELPNLELVLLVGSYAQRWHLPEARRQSLTDVVRAWRETYEQSDFPRFIPLPHPSWRNSAWLKANPWFEVDVLPVVRSEVRRLIATASDPVAHDGGR</sequence>
<evidence type="ECO:0000313" key="2">
    <source>
        <dbReference type="EMBL" id="CPR21898.1"/>
    </source>
</evidence>
<proteinExistence type="predicted"/>
<protein>
    <submittedName>
        <fullName evidence="2">Uracil-DNA glycosylase</fullName>
    </submittedName>
</protein>
<keyword evidence="3" id="KW-1185">Reference proteome</keyword>
<dbReference type="InterPro" id="IPR005122">
    <property type="entry name" value="Uracil-DNA_glycosylase-like"/>
</dbReference>
<dbReference type="AlphaFoldDB" id="A0A0D6JIX2"/>
<dbReference type="InterPro" id="IPR047124">
    <property type="entry name" value="HI_0220.2"/>
</dbReference>
<dbReference type="SUPFAM" id="SSF52141">
    <property type="entry name" value="Uracil-DNA glycosylase-like"/>
    <property type="match status" value="1"/>
</dbReference>
<dbReference type="InterPro" id="IPR036895">
    <property type="entry name" value="Uracil-DNA_glycosylase-like_sf"/>
</dbReference>
<accession>A0A0D6JIX2</accession>
<dbReference type="SMART" id="SM00986">
    <property type="entry name" value="UDG"/>
    <property type="match status" value="1"/>
</dbReference>
<reference evidence="3" key="1">
    <citation type="submission" date="2015-02" db="EMBL/GenBank/DDBJ databases">
        <authorList>
            <person name="Chooi Y.-H."/>
        </authorList>
    </citation>
    <scope>NUCLEOTIDE SEQUENCE [LARGE SCALE GENOMIC DNA]</scope>
    <source>
        <strain evidence="3">strain Y</strain>
    </source>
</reference>
<dbReference type="Pfam" id="PF03167">
    <property type="entry name" value="UDG"/>
    <property type="match status" value="1"/>
</dbReference>
<dbReference type="CDD" id="cd10033">
    <property type="entry name" value="UDG_like"/>
    <property type="match status" value="1"/>
</dbReference>
<evidence type="ECO:0000313" key="3">
    <source>
        <dbReference type="Proteomes" id="UP000033187"/>
    </source>
</evidence>
<name>A0A0D6JIX2_9HYPH</name>